<feature type="transmembrane region" description="Helical" evidence="6">
    <location>
        <begin position="309"/>
        <end position="327"/>
    </location>
</feature>
<dbReference type="NCBIfam" id="NF008241">
    <property type="entry name" value="PRK11017.1"/>
    <property type="match status" value="1"/>
</dbReference>
<dbReference type="RefSeq" id="WP_128119916.1">
    <property type="nucleotide sequence ID" value="NZ_CP076683.1"/>
</dbReference>
<evidence type="ECO:0000256" key="4">
    <source>
        <dbReference type="ARBA" id="ARBA00022989"/>
    </source>
</evidence>
<feature type="transmembrane region" description="Helical" evidence="6">
    <location>
        <begin position="262"/>
        <end position="284"/>
    </location>
</feature>
<evidence type="ECO:0000256" key="1">
    <source>
        <dbReference type="ARBA" id="ARBA00004141"/>
    </source>
</evidence>
<feature type="transmembrane region" description="Helical" evidence="6">
    <location>
        <begin position="231"/>
        <end position="256"/>
    </location>
</feature>
<feature type="transmembrane region" description="Helical" evidence="6">
    <location>
        <begin position="56"/>
        <end position="79"/>
    </location>
</feature>
<evidence type="ECO:0000256" key="3">
    <source>
        <dbReference type="ARBA" id="ARBA00022692"/>
    </source>
</evidence>
<reference evidence="7 10" key="2">
    <citation type="submission" date="2021-06" db="EMBL/GenBank/DDBJ databases">
        <title>Microbial metabolic specificity influences pelagic lipid remineralization.</title>
        <authorList>
            <person name="Behrendt L."/>
            <person name="Hunter J.E."/>
            <person name="Alcolombri U."/>
            <person name="Smriga S."/>
            <person name="Mincer T."/>
            <person name="Lowenstein D.P."/>
            <person name="Peaudecerf F.J."/>
            <person name="Fernandez V.I."/>
            <person name="Fredricks H."/>
            <person name="Almblad H."/>
            <person name="Harrison J.J."/>
            <person name="Stocker R."/>
            <person name="Van Mooy B.A.S."/>
        </authorList>
    </citation>
    <scope>NUCLEOTIDE SEQUENCE [LARGE SCALE GENOMIC DNA]</scope>
    <source>
        <strain evidence="7 10">A252</strain>
    </source>
</reference>
<evidence type="ECO:0000313" key="7">
    <source>
        <dbReference type="EMBL" id="QWV18046.1"/>
    </source>
</evidence>
<dbReference type="GO" id="GO:0005886">
    <property type="term" value="C:plasma membrane"/>
    <property type="evidence" value="ECO:0007669"/>
    <property type="project" value="TreeGrafter"/>
</dbReference>
<dbReference type="InterPro" id="IPR001248">
    <property type="entry name" value="Pur-cyt_permease"/>
</dbReference>
<evidence type="ECO:0000313" key="10">
    <source>
        <dbReference type="Proteomes" id="UP000683436"/>
    </source>
</evidence>
<feature type="transmembrane region" description="Helical" evidence="6">
    <location>
        <begin position="23"/>
        <end position="44"/>
    </location>
</feature>
<keyword evidence="10" id="KW-1185">Reference proteome</keyword>
<feature type="transmembrane region" description="Helical" evidence="6">
    <location>
        <begin position="199"/>
        <end position="219"/>
    </location>
</feature>
<comment type="subcellular location">
    <subcellularLocation>
        <location evidence="1">Membrane</location>
        <topology evidence="1">Multi-pass membrane protein</topology>
    </subcellularLocation>
</comment>
<dbReference type="EMBL" id="QNTV01000004">
    <property type="protein sequence ID" value="RBA59891.1"/>
    <property type="molecule type" value="Genomic_DNA"/>
</dbReference>
<dbReference type="Pfam" id="PF02133">
    <property type="entry name" value="Transp_cyt_pur"/>
    <property type="match status" value="1"/>
</dbReference>
<evidence type="ECO:0000256" key="2">
    <source>
        <dbReference type="ARBA" id="ARBA00008974"/>
    </source>
</evidence>
<keyword evidence="3 6" id="KW-0812">Transmembrane</keyword>
<dbReference type="Gene3D" id="1.10.4160.10">
    <property type="entry name" value="Hydantoin permease"/>
    <property type="match status" value="1"/>
</dbReference>
<sequence>MPHAHRDDSDFPLSEVPMTSRKGLFSTSIMLFGFTFFTATMFAGGRIGMAFDFTTLLWAAVIGNLLLGLYAAVLGLIACRSGLNSVLMGRICFGEVGSKLSDVILGFTQVGWYAWGTATIALVLVKLLDLPESMTIPLMTMFGFGFCITAFVGYKGLDLLSRFAVPAMLALLVCSLWIATRDVGGLDALMAIEPSESMTLSMAITMVFGTFVSGATQATNWTRFARNGRTAVLASLIGFFLGNGLMIIAGAYGAIVYQQADIVEVLVLQGLSMAAVVMLFLNLWTTQDNTIYNFAAAGCNLLRTERRRLVTLGGAAIGTLLAIGGMSDMLIPFLLLLGSSIPPIGGVIMADFFYAHRGRYPLLAEARLPAFNWVGLAAYFIGALSAYLSPWVAPIVGILVGALAYVVLFELQRLALGRKVTLAQPRP</sequence>
<dbReference type="InterPro" id="IPR030191">
    <property type="entry name" value="CodB"/>
</dbReference>
<keyword evidence="5 6" id="KW-0472">Membrane</keyword>
<proteinExistence type="inferred from homology"/>
<feature type="transmembrane region" description="Helical" evidence="6">
    <location>
        <begin position="366"/>
        <end position="385"/>
    </location>
</feature>
<organism evidence="8 9">
    <name type="scientific">Stutzerimonas zhaodongensis</name>
    <dbReference type="NCBI Taxonomy" id="1176257"/>
    <lineage>
        <taxon>Bacteria</taxon>
        <taxon>Pseudomonadati</taxon>
        <taxon>Pseudomonadota</taxon>
        <taxon>Gammaproteobacteria</taxon>
        <taxon>Pseudomonadales</taxon>
        <taxon>Pseudomonadaceae</taxon>
        <taxon>Stutzerimonas</taxon>
    </lineage>
</organism>
<feature type="transmembrane region" description="Helical" evidence="6">
    <location>
        <begin position="159"/>
        <end position="179"/>
    </location>
</feature>
<dbReference type="EMBL" id="CP076683">
    <property type="protein sequence ID" value="QWV18046.1"/>
    <property type="molecule type" value="Genomic_DNA"/>
</dbReference>
<feature type="transmembrane region" description="Helical" evidence="6">
    <location>
        <begin position="134"/>
        <end position="152"/>
    </location>
</feature>
<dbReference type="PANTHER" id="PTHR30569">
    <property type="entry name" value="CYTOSINE TRANSPORTER CODB"/>
    <property type="match status" value="1"/>
</dbReference>
<dbReference type="CDD" id="cd11484">
    <property type="entry name" value="SLC-NCS1sbd_CobB-like"/>
    <property type="match status" value="1"/>
</dbReference>
<evidence type="ECO:0000256" key="5">
    <source>
        <dbReference type="ARBA" id="ARBA00023136"/>
    </source>
</evidence>
<dbReference type="AlphaFoldDB" id="A0A365PWB7"/>
<keyword evidence="4 6" id="KW-1133">Transmembrane helix</keyword>
<feature type="transmembrane region" description="Helical" evidence="6">
    <location>
        <begin position="391"/>
        <end position="409"/>
    </location>
</feature>
<comment type="similarity">
    <text evidence="2">Belongs to the purine-cytosine permease (2.A.39) family.</text>
</comment>
<name>A0A365PWB7_9GAMM</name>
<reference evidence="8 9" key="1">
    <citation type="submission" date="2018-06" db="EMBL/GenBank/DDBJ databases">
        <title>Whole genome sequencing of four bacterial strains from South Shetland trench revealing bio-synthetic gene clusters.</title>
        <authorList>
            <person name="Abdel-Mageed W.M."/>
            <person name="Lehri B."/>
            <person name="Jarmusch S.A."/>
            <person name="Miranda K."/>
            <person name="Goodfellow M."/>
            <person name="Jaspars M."/>
            <person name="Karlyshev A.V."/>
        </authorList>
    </citation>
    <scope>NUCLEOTIDE SEQUENCE [LARGE SCALE GENOMIC DNA]</scope>
    <source>
        <strain evidence="8 9">SST2</strain>
    </source>
</reference>
<accession>A0A365PWB7</accession>
<dbReference type="Proteomes" id="UP000683436">
    <property type="component" value="Chromosome"/>
</dbReference>
<gene>
    <name evidence="7" type="primary">codB</name>
    <name evidence="8" type="ORF">DQ403_08005</name>
    <name evidence="7" type="ORF">KQ248_05010</name>
</gene>
<evidence type="ECO:0000256" key="6">
    <source>
        <dbReference type="SAM" id="Phobius"/>
    </source>
</evidence>
<dbReference type="Proteomes" id="UP000252554">
    <property type="component" value="Unassembled WGS sequence"/>
</dbReference>
<feature type="transmembrane region" description="Helical" evidence="6">
    <location>
        <begin position="100"/>
        <end position="128"/>
    </location>
</feature>
<dbReference type="PANTHER" id="PTHR30569:SF0">
    <property type="entry name" value="CYTOSINE PERMEASE"/>
    <property type="match status" value="1"/>
</dbReference>
<evidence type="ECO:0000313" key="9">
    <source>
        <dbReference type="Proteomes" id="UP000252554"/>
    </source>
</evidence>
<feature type="transmembrane region" description="Helical" evidence="6">
    <location>
        <begin position="333"/>
        <end position="354"/>
    </location>
</feature>
<dbReference type="GO" id="GO:0015209">
    <property type="term" value="F:cytosine transmembrane transporter activity"/>
    <property type="evidence" value="ECO:0007669"/>
    <property type="project" value="InterPro"/>
</dbReference>
<evidence type="ECO:0000313" key="8">
    <source>
        <dbReference type="EMBL" id="RBA59891.1"/>
    </source>
</evidence>
<protein>
    <submittedName>
        <fullName evidence="8">Cytosine permease</fullName>
    </submittedName>
</protein>